<dbReference type="SMART" id="SM01017">
    <property type="entry name" value="Arrestin_C"/>
    <property type="match status" value="1"/>
</dbReference>
<dbReference type="AlphaFoldDB" id="A0A8C5KQ57"/>
<dbReference type="GO" id="GO:0005886">
    <property type="term" value="C:plasma membrane"/>
    <property type="evidence" value="ECO:0007669"/>
    <property type="project" value="TreeGrafter"/>
</dbReference>
<accession>A0A8C5KQ57</accession>
<dbReference type="GO" id="GO:0007283">
    <property type="term" value="P:spermatogenesis"/>
    <property type="evidence" value="ECO:0007669"/>
    <property type="project" value="Ensembl"/>
</dbReference>
<keyword evidence="4" id="KW-1185">Reference proteome</keyword>
<dbReference type="InterPro" id="IPR014756">
    <property type="entry name" value="Ig_E-set"/>
</dbReference>
<dbReference type="PANTHER" id="PTHR11188">
    <property type="entry name" value="ARRESTIN DOMAIN CONTAINING PROTEIN"/>
    <property type="match status" value="1"/>
</dbReference>
<reference evidence="3" key="1">
    <citation type="submission" date="2025-08" db="UniProtKB">
        <authorList>
            <consortium name="Ensembl"/>
        </authorList>
    </citation>
    <scope>IDENTIFICATION</scope>
</reference>
<dbReference type="Proteomes" id="UP000694385">
    <property type="component" value="Unassembled WGS sequence"/>
</dbReference>
<dbReference type="InterPro" id="IPR014752">
    <property type="entry name" value="Arrestin-like_C"/>
</dbReference>
<gene>
    <name evidence="3" type="primary">Arrdc5</name>
</gene>
<dbReference type="GO" id="GO:0015031">
    <property type="term" value="P:protein transport"/>
    <property type="evidence" value="ECO:0007669"/>
    <property type="project" value="TreeGrafter"/>
</dbReference>
<evidence type="ECO:0000259" key="2">
    <source>
        <dbReference type="SMART" id="SM01017"/>
    </source>
</evidence>
<evidence type="ECO:0000313" key="3">
    <source>
        <dbReference type="Ensembl" id="ENSJJAP00000011239.1"/>
    </source>
</evidence>
<evidence type="ECO:0000256" key="1">
    <source>
        <dbReference type="ARBA" id="ARBA00005298"/>
    </source>
</evidence>
<reference evidence="3" key="2">
    <citation type="submission" date="2025-09" db="UniProtKB">
        <authorList>
            <consortium name="Ensembl"/>
        </authorList>
    </citation>
    <scope>IDENTIFICATION</scope>
</reference>
<feature type="domain" description="Arrestin C-terminal-like" evidence="2">
    <location>
        <begin position="170"/>
        <end position="306"/>
    </location>
</feature>
<dbReference type="GeneTree" id="ENSGT00510000049183"/>
<proteinExistence type="inferred from homology"/>
<organism evidence="3 4">
    <name type="scientific">Jaculus jaculus</name>
    <name type="common">Lesser Egyptian jerboa</name>
    <dbReference type="NCBI Taxonomy" id="51337"/>
    <lineage>
        <taxon>Eukaryota</taxon>
        <taxon>Metazoa</taxon>
        <taxon>Chordata</taxon>
        <taxon>Craniata</taxon>
        <taxon>Vertebrata</taxon>
        <taxon>Euteleostomi</taxon>
        <taxon>Mammalia</taxon>
        <taxon>Eutheria</taxon>
        <taxon>Euarchontoglires</taxon>
        <taxon>Glires</taxon>
        <taxon>Rodentia</taxon>
        <taxon>Myomorpha</taxon>
        <taxon>Dipodoidea</taxon>
        <taxon>Dipodidae</taxon>
        <taxon>Dipodinae</taxon>
        <taxon>Jaculus</taxon>
    </lineage>
</organism>
<dbReference type="PANTHER" id="PTHR11188:SF172">
    <property type="entry name" value="ARRESTIN DOMAIN-CONTAINING PROTEIN 5"/>
    <property type="match status" value="1"/>
</dbReference>
<dbReference type="Gene3D" id="2.60.40.640">
    <property type="match status" value="2"/>
</dbReference>
<dbReference type="OMA" id="MTRFNTT"/>
<dbReference type="InterPro" id="IPR011021">
    <property type="entry name" value="Arrestin-like_N"/>
</dbReference>
<dbReference type="Pfam" id="PF00339">
    <property type="entry name" value="Arrestin_N"/>
    <property type="match status" value="1"/>
</dbReference>
<dbReference type="InterPro" id="IPR011022">
    <property type="entry name" value="Arrestin_C-like"/>
</dbReference>
<dbReference type="Ensembl" id="ENSJJAT00000017710.1">
    <property type="protein sequence ID" value="ENSJJAP00000011239.1"/>
    <property type="gene ID" value="ENSJJAG00000014627.1"/>
</dbReference>
<dbReference type="Pfam" id="PF02752">
    <property type="entry name" value="Arrestin_C"/>
    <property type="match status" value="1"/>
</dbReference>
<dbReference type="GO" id="GO:0005768">
    <property type="term" value="C:endosome"/>
    <property type="evidence" value="ECO:0007669"/>
    <property type="project" value="TreeGrafter"/>
</dbReference>
<dbReference type="InterPro" id="IPR050357">
    <property type="entry name" value="Arrestin_domain-protein"/>
</dbReference>
<comment type="similarity">
    <text evidence="1">Belongs to the arrestin family.</text>
</comment>
<dbReference type="SUPFAM" id="SSF81296">
    <property type="entry name" value="E set domains"/>
    <property type="match status" value="2"/>
</dbReference>
<sequence>MSVVKSLDLVLPKDTVYLAGSNVDGQVVLTLNSTLVDPIVRVELVGRGYVEWNEEIGPQKDYSRDILCNNEAEYVRKTKTFQIKDNWLSAGSHTFDFHFNLPPRLPSTFTSKIGHVSYFLQAACLVQDHILAKKRETLLVQGVSEFRRRNLEKNPLLVEAEKKVSYSCCRQGWVMMQVQMDKDTFMPGEKVVFTTAIQNRTNKFIKTVVFALYAHVQYQGFTPTAERRLHSDSSELLRQVTNAQIRSFANTTVVSTFNLPLVLSVTTGLQDEIMSTSYELVITLHLPYSLTTVKAHVPINITSAQEEQATRATP</sequence>
<evidence type="ECO:0000313" key="4">
    <source>
        <dbReference type="Proteomes" id="UP000694385"/>
    </source>
</evidence>
<name>A0A8C5KQ57_JACJA</name>
<protein>
    <submittedName>
        <fullName evidence="3">Arrestin domain containing 5</fullName>
    </submittedName>
</protein>